<dbReference type="Proteomes" id="UP001497457">
    <property type="component" value="Chromosome 17b"/>
</dbReference>
<dbReference type="AlphaFoldDB" id="A0ABC8Z1E0"/>
<proteinExistence type="predicted"/>
<reference evidence="3" key="1">
    <citation type="submission" date="2024-06" db="EMBL/GenBank/DDBJ databases">
        <authorList>
            <person name="Ryan C."/>
        </authorList>
    </citation>
    <scope>NUCLEOTIDE SEQUENCE [LARGE SCALE GENOMIC DNA]</scope>
</reference>
<sequence>MRRKSMMTMFLCAVLGSLSMQTQCRPQLLDATRRSIDTAANSTSLYERKNENIFLCPDFKCTYFNPKDLCFCCPDPSRKEYCHLTYSECVANCHIREPKF</sequence>
<evidence type="ECO:0000313" key="3">
    <source>
        <dbReference type="Proteomes" id="UP001497457"/>
    </source>
</evidence>
<protein>
    <submittedName>
        <fullName evidence="2">Uncharacterized protein</fullName>
    </submittedName>
</protein>
<feature type="chain" id="PRO_5044791318" evidence="1">
    <location>
        <begin position="25"/>
        <end position="100"/>
    </location>
</feature>
<name>A0ABC8Z1E0_9POAL</name>
<gene>
    <name evidence="2" type="ORF">URODEC1_LOCUS39471</name>
</gene>
<accession>A0ABC8Z1E0</accession>
<evidence type="ECO:0000313" key="2">
    <source>
        <dbReference type="EMBL" id="CAL4952366.1"/>
    </source>
</evidence>
<evidence type="ECO:0000256" key="1">
    <source>
        <dbReference type="SAM" id="SignalP"/>
    </source>
</evidence>
<keyword evidence="1" id="KW-0732">Signal</keyword>
<reference evidence="2 3" key="2">
    <citation type="submission" date="2024-10" db="EMBL/GenBank/DDBJ databases">
        <authorList>
            <person name="Ryan C."/>
        </authorList>
    </citation>
    <scope>NUCLEOTIDE SEQUENCE [LARGE SCALE GENOMIC DNA]</scope>
</reference>
<organism evidence="2 3">
    <name type="scientific">Urochloa decumbens</name>
    <dbReference type="NCBI Taxonomy" id="240449"/>
    <lineage>
        <taxon>Eukaryota</taxon>
        <taxon>Viridiplantae</taxon>
        <taxon>Streptophyta</taxon>
        <taxon>Embryophyta</taxon>
        <taxon>Tracheophyta</taxon>
        <taxon>Spermatophyta</taxon>
        <taxon>Magnoliopsida</taxon>
        <taxon>Liliopsida</taxon>
        <taxon>Poales</taxon>
        <taxon>Poaceae</taxon>
        <taxon>PACMAD clade</taxon>
        <taxon>Panicoideae</taxon>
        <taxon>Panicodae</taxon>
        <taxon>Paniceae</taxon>
        <taxon>Melinidinae</taxon>
        <taxon>Urochloa</taxon>
    </lineage>
</organism>
<feature type="signal peptide" evidence="1">
    <location>
        <begin position="1"/>
        <end position="24"/>
    </location>
</feature>
<dbReference type="EMBL" id="OZ075127">
    <property type="protein sequence ID" value="CAL4952366.1"/>
    <property type="molecule type" value="Genomic_DNA"/>
</dbReference>
<keyword evidence="3" id="KW-1185">Reference proteome</keyword>